<dbReference type="EMBL" id="JBGBPQ010000032">
    <property type="protein sequence ID" value="KAL1495550.1"/>
    <property type="molecule type" value="Genomic_DNA"/>
</dbReference>
<name>A0AB34I9L0_PRYPA</name>
<feature type="coiled-coil region" evidence="1">
    <location>
        <begin position="1202"/>
        <end position="1229"/>
    </location>
</feature>
<feature type="coiled-coil region" evidence="1">
    <location>
        <begin position="1466"/>
        <end position="1540"/>
    </location>
</feature>
<feature type="coiled-coil region" evidence="1">
    <location>
        <begin position="373"/>
        <end position="450"/>
    </location>
</feature>
<keyword evidence="1" id="KW-0175">Coiled coil</keyword>
<evidence type="ECO:0000313" key="4">
    <source>
        <dbReference type="Proteomes" id="UP001515480"/>
    </source>
</evidence>
<feature type="compositionally biased region" description="Basic residues" evidence="2">
    <location>
        <begin position="1843"/>
        <end position="1852"/>
    </location>
</feature>
<evidence type="ECO:0000256" key="2">
    <source>
        <dbReference type="SAM" id="MobiDB-lite"/>
    </source>
</evidence>
<feature type="coiled-coil region" evidence="1">
    <location>
        <begin position="690"/>
        <end position="765"/>
    </location>
</feature>
<organism evidence="3 4">
    <name type="scientific">Prymnesium parvum</name>
    <name type="common">Toxic golden alga</name>
    <dbReference type="NCBI Taxonomy" id="97485"/>
    <lineage>
        <taxon>Eukaryota</taxon>
        <taxon>Haptista</taxon>
        <taxon>Haptophyta</taxon>
        <taxon>Prymnesiophyceae</taxon>
        <taxon>Prymnesiales</taxon>
        <taxon>Prymnesiaceae</taxon>
        <taxon>Prymnesium</taxon>
    </lineage>
</organism>
<feature type="coiled-coil region" evidence="1">
    <location>
        <begin position="808"/>
        <end position="876"/>
    </location>
</feature>
<protein>
    <submittedName>
        <fullName evidence="3">Uncharacterized protein</fullName>
    </submittedName>
</protein>
<feature type="coiled-coil region" evidence="1">
    <location>
        <begin position="921"/>
        <end position="973"/>
    </location>
</feature>
<sequence>MRAPILQEALRELVHSTANASERELVKASTDQQEVSSEFQKRLVEHETQQKLWEVAMEEASDVQEALKMQLREQEERSEIKLELVKARQVQLQQQLNSRTFELESLRKQQERSAEHEAQLQADLERANARVATLEELAGELVAEHESARQEWDSTEDSRAASLRDFVCRVELLELDLERADIKRLALEKELAAATAANEEQAVRLERAMAAVAEVGVARRVLVSELYTSESQAVQIGNMAERTADLVATLYEEVQERQREAAAQLELEREERALECARLLEEGRASTAEVLSATKREWEVERDRLEEEWTRLIERERTATSSLQAAMGDAERTMEAQAHSMKRELAVLLERESVLAAELEVLREQQRSSAEQVAQLHADLKRATTRVATLEAVAGDLVAEHEHARQGWDSNEKASLRDSVGRVDQLELELERADTKRLALEKELAAATAANEEQAVGLERAMAAIAEVGVARRALVSELYLSESQAVQLGNMAEQTADLVAALQNEAEQRQHEAAAQLELEREEHALVCARLLEEGKASTAEVLSATKREWEAERYRLEQEWTTQIERERAATSSLQAALADAERAMERQALEKSLEADARCSRLEAQLTDVLSQHKVLLKDVSDLEEHRAEDKRIIAAMEAAVREQANAEQEQAHSMENEFSILMERESVLAAELEVLREQQRLSAEQKAQLHADLERATARVASLEAVASLAEHEHARPAWDSNEEARLRDSVGRVDQLELELERADTKRLALEKELAAATAANEEQAVGLERAMAAIAEVGVARRALVSELYLSESQAVQLGNMAEQTADLVAALQNEAEQRQREAGAQLELEREEHALVCARLLEEGKASTAEVLSATKREWEAERYRLEQEWTTQIERERAATSSLRAAMADAERAMERQALEKSLEADARCSRLEAELKQELAHQREEYERQLNVRMLEHERGLQMLSTSSKQLQDAQVEAARLAAEHEENMNSQLLELHKAQYYSQYLEQQLEMAKSSQKDLIDRVNSLQKAEEHAALERSKALDNLREHSRRELQEALRRAKASHELLSKQQADALLSVASEEKEAALRELQVELEEKYTLELRDLEEQHTAELAAALKESKYSLLDLKSEHASTLLKCIEHEREIERLNDLLSRRSSELEHVRNDLRAKSQEWDHQLRTQVALRLEDVRTEGYAKGFARGREEGRQEGREEGKQMHAQALDALREELNQATAQVQEATEKTQLFASEQREAVAREARSAAMAEAQVALASLRSTLAKNQLQAVDAAVHRCREEMESTVTELQLELATQKESIERERRAREADRESLLRLRSALSSEREEWDREREQLNDEIKNYQRQCKEAKRAVATLQAQNPLSCPFRTQSVVASNAKLDRWPPLIQERLHGMEEQLTAHARKKDEPGDELRHASDVEDGLQSMKKECDTLRAERDFLQCKCTLLHTECEKLRTDSREASAASRRAAEQLRALAEESEILRKAQQEAEDELDSRAETSIREAQLRAEQLQVALERSETARRTLEEQLVAANAKLDRSDDAHQKDQSLLEQQLRAAAALGDARCSVLKSEMRSIENQLFNARNSVARAESLAPTLAHTVPLDLCNGDGLKRLAMETVQTSTASLSDSTAASLSQLALISQRDELAAWLQQLSDRKDAEWELVVQAHVASYDALSKQLEDVRRTASQERVQAILQVEARARAQIDAAREEANSSRADAEAARLEADAARAEAAAISRELQDALADCSQARQEVSKLEQDVATAHSEEDHVRARLKTTEATLGQLEEARRIASQERVQAILQMSRLHVLKLTLRVLKPLRSLASSKTRSPTAHKHAEKSRNWSRMSLRHTRNVTM</sequence>
<feature type="coiled-coil region" evidence="1">
    <location>
        <begin position="1414"/>
        <end position="1441"/>
    </location>
</feature>
<feature type="coiled-coil region" evidence="1">
    <location>
        <begin position="493"/>
        <end position="586"/>
    </location>
</feature>
<accession>A0AB34I9L0</accession>
<feature type="coiled-coil region" evidence="1">
    <location>
        <begin position="57"/>
        <end position="197"/>
    </location>
</feature>
<comment type="caution">
    <text evidence="3">The sequence shown here is derived from an EMBL/GenBank/DDBJ whole genome shotgun (WGS) entry which is preliminary data.</text>
</comment>
<reference evidence="3 4" key="1">
    <citation type="journal article" date="2024" name="Science">
        <title>Giant polyketide synthase enzymes in the biosynthesis of giant marine polyether toxins.</title>
        <authorList>
            <person name="Fallon T.R."/>
            <person name="Shende V.V."/>
            <person name="Wierzbicki I.H."/>
            <person name="Pendleton A.L."/>
            <person name="Watervoot N.F."/>
            <person name="Auber R.P."/>
            <person name="Gonzalez D.J."/>
            <person name="Wisecaver J.H."/>
            <person name="Moore B.S."/>
        </authorList>
    </citation>
    <scope>NUCLEOTIDE SEQUENCE [LARGE SCALE GENOMIC DNA]</scope>
    <source>
        <strain evidence="3 4">12B1</strain>
    </source>
</reference>
<dbReference type="Proteomes" id="UP001515480">
    <property type="component" value="Unassembled WGS sequence"/>
</dbReference>
<keyword evidence="4" id="KW-1185">Reference proteome</keyword>
<evidence type="ECO:0000256" key="1">
    <source>
        <dbReference type="SAM" id="Coils"/>
    </source>
</evidence>
<proteinExistence type="predicted"/>
<feature type="coiled-coil region" evidence="1">
    <location>
        <begin position="251"/>
        <end position="315"/>
    </location>
</feature>
<feature type="coiled-coil region" evidence="1">
    <location>
        <begin position="1039"/>
        <end position="1085"/>
    </location>
</feature>
<feature type="coiled-coil region" evidence="1">
    <location>
        <begin position="1669"/>
        <end position="1792"/>
    </location>
</feature>
<evidence type="ECO:0000313" key="3">
    <source>
        <dbReference type="EMBL" id="KAL1495550.1"/>
    </source>
</evidence>
<feature type="region of interest" description="Disordered" evidence="2">
    <location>
        <begin position="1820"/>
        <end position="1852"/>
    </location>
</feature>
<feature type="coiled-coil region" evidence="1">
    <location>
        <begin position="1280"/>
        <end position="1360"/>
    </location>
</feature>
<gene>
    <name evidence="3" type="ORF">AB1Y20_016913</name>
</gene>